<evidence type="ECO:0000256" key="1">
    <source>
        <dbReference type="SAM" id="Phobius"/>
    </source>
</evidence>
<comment type="caution">
    <text evidence="2">The sequence shown here is derived from an EMBL/GenBank/DDBJ whole genome shotgun (WGS) entry which is preliminary data.</text>
</comment>
<dbReference type="Proteomes" id="UP000762676">
    <property type="component" value="Unassembled WGS sequence"/>
</dbReference>
<keyword evidence="1" id="KW-1133">Transmembrane helix</keyword>
<organism evidence="2 3">
    <name type="scientific">Elysia marginata</name>
    <dbReference type="NCBI Taxonomy" id="1093978"/>
    <lineage>
        <taxon>Eukaryota</taxon>
        <taxon>Metazoa</taxon>
        <taxon>Spiralia</taxon>
        <taxon>Lophotrochozoa</taxon>
        <taxon>Mollusca</taxon>
        <taxon>Gastropoda</taxon>
        <taxon>Heterobranchia</taxon>
        <taxon>Euthyneura</taxon>
        <taxon>Panpulmonata</taxon>
        <taxon>Sacoglossa</taxon>
        <taxon>Placobranchoidea</taxon>
        <taxon>Plakobranchidae</taxon>
        <taxon>Elysia</taxon>
    </lineage>
</organism>
<keyword evidence="1" id="KW-0472">Membrane</keyword>
<proteinExistence type="predicted"/>
<feature type="transmembrane region" description="Helical" evidence="1">
    <location>
        <begin position="12"/>
        <end position="32"/>
    </location>
</feature>
<dbReference type="EMBL" id="BMAT01006595">
    <property type="protein sequence ID" value="GFS15785.1"/>
    <property type="molecule type" value="Genomic_DNA"/>
</dbReference>
<feature type="transmembrane region" description="Helical" evidence="1">
    <location>
        <begin position="38"/>
        <end position="59"/>
    </location>
</feature>
<reference evidence="2 3" key="1">
    <citation type="journal article" date="2021" name="Elife">
        <title>Chloroplast acquisition without the gene transfer in kleptoplastic sea slugs, Plakobranchus ocellatus.</title>
        <authorList>
            <person name="Maeda T."/>
            <person name="Takahashi S."/>
            <person name="Yoshida T."/>
            <person name="Shimamura S."/>
            <person name="Takaki Y."/>
            <person name="Nagai Y."/>
            <person name="Toyoda A."/>
            <person name="Suzuki Y."/>
            <person name="Arimoto A."/>
            <person name="Ishii H."/>
            <person name="Satoh N."/>
            <person name="Nishiyama T."/>
            <person name="Hasebe M."/>
            <person name="Maruyama T."/>
            <person name="Minagawa J."/>
            <person name="Obokata J."/>
            <person name="Shigenobu S."/>
        </authorList>
    </citation>
    <scope>NUCLEOTIDE SEQUENCE [LARGE SCALE GENOMIC DNA]</scope>
</reference>
<evidence type="ECO:0000313" key="2">
    <source>
        <dbReference type="EMBL" id="GFS15785.1"/>
    </source>
</evidence>
<protein>
    <submittedName>
        <fullName evidence="2">UDP-sugar transporter UST74c</fullName>
    </submittedName>
</protein>
<accession>A0AAV4J1M0</accession>
<dbReference type="AlphaFoldDB" id="A0AAV4J1M0"/>
<gene>
    <name evidence="2" type="ORF">ElyMa_003196500</name>
</gene>
<sequence length="79" mass="8715">MEGERVSVLKRILAALFYGFSSMLIVIINKLVLTSYGFPSFQVLGLGQIVASVLVLYAAKLTRIITYPDMSMDTVRKVG</sequence>
<name>A0AAV4J1M0_9GAST</name>
<keyword evidence="1" id="KW-0812">Transmembrane</keyword>
<keyword evidence="3" id="KW-1185">Reference proteome</keyword>
<evidence type="ECO:0000313" key="3">
    <source>
        <dbReference type="Proteomes" id="UP000762676"/>
    </source>
</evidence>